<comment type="caution">
    <text evidence="1">The sequence shown here is derived from an EMBL/GenBank/DDBJ whole genome shotgun (WGS) entry which is preliminary data.</text>
</comment>
<name>A0ACC6RH59_9BURK</name>
<keyword evidence="2" id="KW-1185">Reference proteome</keyword>
<gene>
    <name evidence="1" type="ORF">VSR83_11970</name>
</gene>
<organism evidence="1 2">
    <name type="scientific">Paraburkholderia unamae</name>
    <dbReference type="NCBI Taxonomy" id="219649"/>
    <lineage>
        <taxon>Bacteria</taxon>
        <taxon>Pseudomonadati</taxon>
        <taxon>Pseudomonadota</taxon>
        <taxon>Betaproteobacteria</taxon>
        <taxon>Burkholderiales</taxon>
        <taxon>Burkholderiaceae</taxon>
        <taxon>Paraburkholderia</taxon>
    </lineage>
</organism>
<sequence length="70" mass="7785">MEWKLDVKGDWRLVDPDGVGGDSTKALVWFADYLGEWQGVSKARAGVSRGATAEEVKEMVLVQYIAWRVG</sequence>
<accession>A0ACC6RH59</accession>
<dbReference type="EMBL" id="JAYMRU010000007">
    <property type="protein sequence ID" value="MEM5400799.1"/>
    <property type="molecule type" value="Genomic_DNA"/>
</dbReference>
<reference evidence="1" key="1">
    <citation type="submission" date="2024-01" db="EMBL/GenBank/DDBJ databases">
        <title>The diversity of rhizobia nodulating Mimosa spp. in eleven states of Brazil covering several biomes is determined by host plant, location, and edaphic factors.</title>
        <authorList>
            <person name="Rouws L."/>
            <person name="Barauna A."/>
            <person name="Beukes C."/>
            <person name="De Faria S.M."/>
            <person name="Gross E."/>
            <person name="Dos Reis Junior F.B."/>
            <person name="Simon M."/>
            <person name="Maluk M."/>
            <person name="Odee D.W."/>
            <person name="Kenicer G."/>
            <person name="Young J.P.W."/>
            <person name="Reis V.M."/>
            <person name="Zilli J."/>
            <person name="James E.K."/>
        </authorList>
    </citation>
    <scope>NUCLEOTIDE SEQUENCE</scope>
    <source>
        <strain evidence="1">JPY452</strain>
    </source>
</reference>
<evidence type="ECO:0000313" key="2">
    <source>
        <dbReference type="Proteomes" id="UP001392318"/>
    </source>
</evidence>
<dbReference type="Proteomes" id="UP001392318">
    <property type="component" value="Unassembled WGS sequence"/>
</dbReference>
<proteinExistence type="predicted"/>
<protein>
    <submittedName>
        <fullName evidence="1">Uncharacterized protein</fullName>
    </submittedName>
</protein>
<evidence type="ECO:0000313" key="1">
    <source>
        <dbReference type="EMBL" id="MEM5400799.1"/>
    </source>
</evidence>